<proteinExistence type="predicted"/>
<comment type="caution">
    <text evidence="2">The sequence shown here is derived from an EMBL/GenBank/DDBJ whole genome shotgun (WGS) entry which is preliminary data.</text>
</comment>
<sequence length="148" mass="16273">HLHSLDVRVVVGIGDVYGLREVVVEQEWTEDAHANVSDGTGDGCGANERRSDERNVRNERRNGEHENGEGRTERSLQTSFRDGTENSEDLLGEVELVAESETEGGGGSESDANSDDGETREEDSPGERDKVELCSEEEEDERLGEDLP</sequence>
<feature type="non-terminal residue" evidence="2">
    <location>
        <position position="148"/>
    </location>
</feature>
<protein>
    <submittedName>
        <fullName evidence="2">Uncharacterized protein</fullName>
    </submittedName>
</protein>
<gene>
    <name evidence="2" type="ORF">PFISCL1PPCAC_26587</name>
</gene>
<name>A0AAV5WXA0_9BILA</name>
<feature type="non-terminal residue" evidence="2">
    <location>
        <position position="1"/>
    </location>
</feature>
<keyword evidence="3" id="KW-1185">Reference proteome</keyword>
<dbReference type="EMBL" id="BTSY01000007">
    <property type="protein sequence ID" value="GMT35290.1"/>
    <property type="molecule type" value="Genomic_DNA"/>
</dbReference>
<organism evidence="2 3">
    <name type="scientific">Pristionchus fissidentatus</name>
    <dbReference type="NCBI Taxonomy" id="1538716"/>
    <lineage>
        <taxon>Eukaryota</taxon>
        <taxon>Metazoa</taxon>
        <taxon>Ecdysozoa</taxon>
        <taxon>Nematoda</taxon>
        <taxon>Chromadorea</taxon>
        <taxon>Rhabditida</taxon>
        <taxon>Rhabditina</taxon>
        <taxon>Diplogasteromorpha</taxon>
        <taxon>Diplogasteroidea</taxon>
        <taxon>Neodiplogasteridae</taxon>
        <taxon>Pristionchus</taxon>
    </lineage>
</organism>
<feature type="compositionally biased region" description="Basic and acidic residues" evidence="1">
    <location>
        <begin position="122"/>
        <end position="133"/>
    </location>
</feature>
<evidence type="ECO:0000313" key="3">
    <source>
        <dbReference type="Proteomes" id="UP001432322"/>
    </source>
</evidence>
<dbReference type="AlphaFoldDB" id="A0AAV5WXA0"/>
<feature type="compositionally biased region" description="Acidic residues" evidence="1">
    <location>
        <begin position="134"/>
        <end position="148"/>
    </location>
</feature>
<feature type="compositionally biased region" description="Acidic residues" evidence="1">
    <location>
        <begin position="112"/>
        <end position="121"/>
    </location>
</feature>
<reference evidence="2" key="1">
    <citation type="submission" date="2023-10" db="EMBL/GenBank/DDBJ databases">
        <title>Genome assembly of Pristionchus species.</title>
        <authorList>
            <person name="Yoshida K."/>
            <person name="Sommer R.J."/>
        </authorList>
    </citation>
    <scope>NUCLEOTIDE SEQUENCE</scope>
    <source>
        <strain evidence="2">RS5133</strain>
    </source>
</reference>
<evidence type="ECO:0000313" key="2">
    <source>
        <dbReference type="EMBL" id="GMT35290.1"/>
    </source>
</evidence>
<feature type="compositionally biased region" description="Basic and acidic residues" evidence="1">
    <location>
        <begin position="47"/>
        <end position="74"/>
    </location>
</feature>
<feature type="compositionally biased region" description="Acidic residues" evidence="1">
    <location>
        <begin position="85"/>
        <end position="102"/>
    </location>
</feature>
<dbReference type="Proteomes" id="UP001432322">
    <property type="component" value="Unassembled WGS sequence"/>
</dbReference>
<evidence type="ECO:0000256" key="1">
    <source>
        <dbReference type="SAM" id="MobiDB-lite"/>
    </source>
</evidence>
<feature type="region of interest" description="Disordered" evidence="1">
    <location>
        <begin position="33"/>
        <end position="148"/>
    </location>
</feature>
<accession>A0AAV5WXA0</accession>